<evidence type="ECO:0000313" key="3">
    <source>
        <dbReference type="EMBL" id="COZ15899.1"/>
    </source>
</evidence>
<dbReference type="Proteomes" id="UP000046947">
    <property type="component" value="Unassembled WGS sequence"/>
</dbReference>
<accession>A0A655F2Y2</accession>
<evidence type="ECO:0000313" key="6">
    <source>
        <dbReference type="Proteomes" id="UP000046947"/>
    </source>
</evidence>
<dbReference type="EMBL" id="CQQC01001042">
    <property type="protein sequence ID" value="CNV58867.1"/>
    <property type="molecule type" value="Genomic_DNA"/>
</dbReference>
<evidence type="ECO:0000313" key="4">
    <source>
        <dbReference type="Proteomes" id="UP000039021"/>
    </source>
</evidence>
<protein>
    <submittedName>
        <fullName evidence="3">Uncharacterized protein</fullName>
    </submittedName>
</protein>
<name>A0A655F2Y2_MYCTX</name>
<sequence length="65" mass="6836">MPSSRPAVSEETTTVSAPDCRNKCWFSASRMDATILALGAISRAVNVTSTAVSSRLVATMIEDAC</sequence>
<organism evidence="3 4">
    <name type="scientific">Mycobacterium tuberculosis</name>
    <dbReference type="NCBI Taxonomy" id="1773"/>
    <lineage>
        <taxon>Bacteria</taxon>
        <taxon>Bacillati</taxon>
        <taxon>Actinomycetota</taxon>
        <taxon>Actinomycetes</taxon>
        <taxon>Mycobacteriales</taxon>
        <taxon>Mycobacteriaceae</taxon>
        <taxon>Mycobacterium</taxon>
        <taxon>Mycobacterium tuberculosis complex</taxon>
    </lineage>
</organism>
<gene>
    <name evidence="2" type="ORF">ERS007661_02762</name>
    <name evidence="1" type="ORF">ERS007688_04161</name>
    <name evidence="3" type="ORF">ERS007739_03454</name>
</gene>
<dbReference type="Proteomes" id="UP000039217">
    <property type="component" value="Unassembled WGS sequence"/>
</dbReference>
<evidence type="ECO:0000313" key="1">
    <source>
        <dbReference type="EMBL" id="CFE79203.1"/>
    </source>
</evidence>
<evidence type="ECO:0000313" key="5">
    <source>
        <dbReference type="Proteomes" id="UP000039217"/>
    </source>
</evidence>
<reference evidence="3" key="1">
    <citation type="submission" date="2015-03" db="EMBL/GenBank/DDBJ databases">
        <authorList>
            <consortium name="Pathogen Informatics"/>
            <person name="Murphy D."/>
        </authorList>
    </citation>
    <scope>NUCLEOTIDE SEQUENCE</scope>
    <source>
        <strain evidence="3">N09902308</strain>
    </source>
</reference>
<dbReference type="Proteomes" id="UP000039021">
    <property type="component" value="Unassembled WGS sequence"/>
</dbReference>
<reference evidence="4 5" key="2">
    <citation type="submission" date="2015-03" db="EMBL/GenBank/DDBJ databases">
        <authorList>
            <consortium name="Pathogen Informatics"/>
        </authorList>
    </citation>
    <scope>NUCLEOTIDE SEQUENCE [LARGE SCALE GENOMIC DNA]</scope>
    <source>
        <strain evidence="2 5">D00501624</strain>
        <strain evidence="1 6">H09601792</strain>
        <strain evidence="4">N09902308</strain>
    </source>
</reference>
<dbReference type="EMBL" id="CFOH01001112">
    <property type="protein sequence ID" value="CFE79203.1"/>
    <property type="molecule type" value="Genomic_DNA"/>
</dbReference>
<dbReference type="EMBL" id="CSBK01001801">
    <property type="protein sequence ID" value="COZ15899.1"/>
    <property type="molecule type" value="Genomic_DNA"/>
</dbReference>
<proteinExistence type="predicted"/>
<dbReference type="AlphaFoldDB" id="A0A655F2Y2"/>
<evidence type="ECO:0000313" key="2">
    <source>
        <dbReference type="EMBL" id="CNV58867.1"/>
    </source>
</evidence>